<keyword evidence="3" id="KW-1185">Reference proteome</keyword>
<name>A0ABR0E1M6_ZASCE</name>
<protein>
    <submittedName>
        <fullName evidence="2">Uncharacterized protein</fullName>
    </submittedName>
</protein>
<reference evidence="2 3" key="1">
    <citation type="journal article" date="2023" name="G3 (Bethesda)">
        <title>A chromosome-level genome assembly of Zasmidium syzygii isolated from banana leaves.</title>
        <authorList>
            <person name="van Westerhoven A.C."/>
            <person name="Mehrabi R."/>
            <person name="Talebi R."/>
            <person name="Steentjes M.B.F."/>
            <person name="Corcolon B."/>
            <person name="Chong P.A."/>
            <person name="Kema G.H.J."/>
            <person name="Seidl M.F."/>
        </authorList>
    </citation>
    <scope>NUCLEOTIDE SEQUENCE [LARGE SCALE GENOMIC DNA]</scope>
    <source>
        <strain evidence="2 3">P124</strain>
    </source>
</reference>
<accession>A0ABR0E1M6</accession>
<evidence type="ECO:0000313" key="3">
    <source>
        <dbReference type="Proteomes" id="UP001305779"/>
    </source>
</evidence>
<evidence type="ECO:0000313" key="2">
    <source>
        <dbReference type="EMBL" id="KAK4495300.1"/>
    </source>
</evidence>
<organism evidence="2 3">
    <name type="scientific">Zasmidium cellare</name>
    <name type="common">Wine cellar mold</name>
    <name type="synonym">Racodium cellare</name>
    <dbReference type="NCBI Taxonomy" id="395010"/>
    <lineage>
        <taxon>Eukaryota</taxon>
        <taxon>Fungi</taxon>
        <taxon>Dikarya</taxon>
        <taxon>Ascomycota</taxon>
        <taxon>Pezizomycotina</taxon>
        <taxon>Dothideomycetes</taxon>
        <taxon>Dothideomycetidae</taxon>
        <taxon>Mycosphaerellales</taxon>
        <taxon>Mycosphaerellaceae</taxon>
        <taxon>Zasmidium</taxon>
    </lineage>
</organism>
<gene>
    <name evidence="2" type="ORF">PRZ48_013630</name>
</gene>
<comment type="caution">
    <text evidence="2">The sequence shown here is derived from an EMBL/GenBank/DDBJ whole genome shotgun (WGS) entry which is preliminary data.</text>
</comment>
<sequence length="177" mass="19057">MLFPKPLALLASLATTTNALYFHLTSFRASDIRIPSESHAVSFTISNPDAVTEQGGNTPANCSISWTTPTPPTCYTPCVATDSGWGYYALLSPTYAGAYNFTLRIQEYFAYRNSVLNTVSIPVVEGSAEWGCSRGGQSIQCNFRNEESRYDTEFETAYGGGKVGTICAVAGTGPTPY</sequence>
<dbReference type="EMBL" id="JAXOVC010000012">
    <property type="protein sequence ID" value="KAK4495300.1"/>
    <property type="molecule type" value="Genomic_DNA"/>
</dbReference>
<evidence type="ECO:0000256" key="1">
    <source>
        <dbReference type="SAM" id="SignalP"/>
    </source>
</evidence>
<feature type="chain" id="PRO_5046188687" evidence="1">
    <location>
        <begin position="20"/>
        <end position="177"/>
    </location>
</feature>
<feature type="signal peptide" evidence="1">
    <location>
        <begin position="1"/>
        <end position="19"/>
    </location>
</feature>
<proteinExistence type="predicted"/>
<dbReference type="Proteomes" id="UP001305779">
    <property type="component" value="Unassembled WGS sequence"/>
</dbReference>
<keyword evidence="1" id="KW-0732">Signal</keyword>